<name>A0A914E2L0_9BILA</name>
<dbReference type="WBParaSite" id="ACRNAN_scaffold502.g16300.t1">
    <property type="protein sequence ID" value="ACRNAN_scaffold502.g16300.t1"/>
    <property type="gene ID" value="ACRNAN_scaffold502.g16300"/>
</dbReference>
<feature type="compositionally biased region" description="Basic residues" evidence="2">
    <location>
        <begin position="284"/>
        <end position="297"/>
    </location>
</feature>
<dbReference type="InterPro" id="IPR004882">
    <property type="entry name" value="Luc7-rel"/>
</dbReference>
<sequence length="315" mass="37774">MTDMMREMIAEMMGSARAEEEGRKLVPYDHHSVCRAYLLDCCPREILTDTRLESFIPCRKVHEPAHKADYQRAQAKKEHFYDVEAFEALEDAVRIIDMEVEKTKEKVKKDADNQSDSQEFIKTQKIFDLNEKIGTTLHQVEKLGNEGKVEESMQLSKSVEELKRKKRELELEVRAMQPSQQRLRVCEACGAQLNILDHESRLADHYGGKMHLGMVEIREKFEKMKKNVEQRRKERREEYEKDRSERRGESYDRERGQHDRDRYGDRERRRYDDDRDRRRDRSRSPRRSRRSRSRSPSRKSSGSSRRDSSRERRRY</sequence>
<dbReference type="Pfam" id="PF03194">
    <property type="entry name" value="LUC7"/>
    <property type="match status" value="1"/>
</dbReference>
<dbReference type="PANTHER" id="PTHR12375">
    <property type="entry name" value="RNA-BINDING PROTEIN LUC7-RELATED"/>
    <property type="match status" value="1"/>
</dbReference>
<dbReference type="AlphaFoldDB" id="A0A914E2L0"/>
<evidence type="ECO:0000313" key="3">
    <source>
        <dbReference type="Proteomes" id="UP000887540"/>
    </source>
</evidence>
<evidence type="ECO:0000256" key="2">
    <source>
        <dbReference type="SAM" id="MobiDB-lite"/>
    </source>
</evidence>
<feature type="compositionally biased region" description="Basic and acidic residues" evidence="2">
    <location>
        <begin position="304"/>
        <end position="315"/>
    </location>
</feature>
<keyword evidence="3" id="KW-1185">Reference proteome</keyword>
<protein>
    <submittedName>
        <fullName evidence="4">Luc7-like protein 3</fullName>
    </submittedName>
</protein>
<proteinExistence type="inferred from homology"/>
<evidence type="ECO:0000313" key="4">
    <source>
        <dbReference type="WBParaSite" id="ACRNAN_scaffold502.g16300.t1"/>
    </source>
</evidence>
<comment type="similarity">
    <text evidence="1">Belongs to the Luc7 family.</text>
</comment>
<evidence type="ECO:0000256" key="1">
    <source>
        <dbReference type="ARBA" id="ARBA00005655"/>
    </source>
</evidence>
<dbReference type="GO" id="GO:0005685">
    <property type="term" value="C:U1 snRNP"/>
    <property type="evidence" value="ECO:0007669"/>
    <property type="project" value="InterPro"/>
</dbReference>
<dbReference type="GO" id="GO:0003729">
    <property type="term" value="F:mRNA binding"/>
    <property type="evidence" value="ECO:0007669"/>
    <property type="project" value="InterPro"/>
</dbReference>
<feature type="compositionally biased region" description="Basic and acidic residues" evidence="2">
    <location>
        <begin position="228"/>
        <end position="283"/>
    </location>
</feature>
<organism evidence="3 4">
    <name type="scientific">Acrobeloides nanus</name>
    <dbReference type="NCBI Taxonomy" id="290746"/>
    <lineage>
        <taxon>Eukaryota</taxon>
        <taxon>Metazoa</taxon>
        <taxon>Ecdysozoa</taxon>
        <taxon>Nematoda</taxon>
        <taxon>Chromadorea</taxon>
        <taxon>Rhabditida</taxon>
        <taxon>Tylenchina</taxon>
        <taxon>Cephalobomorpha</taxon>
        <taxon>Cephaloboidea</taxon>
        <taxon>Cephalobidae</taxon>
        <taxon>Acrobeloides</taxon>
    </lineage>
</organism>
<accession>A0A914E2L0</accession>
<dbReference type="Proteomes" id="UP000887540">
    <property type="component" value="Unplaced"/>
</dbReference>
<reference evidence="4" key="1">
    <citation type="submission" date="2022-11" db="UniProtKB">
        <authorList>
            <consortium name="WormBaseParasite"/>
        </authorList>
    </citation>
    <scope>IDENTIFICATION</scope>
</reference>
<feature type="region of interest" description="Disordered" evidence="2">
    <location>
        <begin position="228"/>
        <end position="315"/>
    </location>
</feature>
<dbReference type="GO" id="GO:0006376">
    <property type="term" value="P:mRNA splice site recognition"/>
    <property type="evidence" value="ECO:0007669"/>
    <property type="project" value="InterPro"/>
</dbReference>